<sequence length="286" mass="34006">MSNNIFLNIIVLFSPNYEKTNQLGCVIKNISLINQFIAFYRSIKKNIKNIKYDISIVHHKDFNMKDLSKLNSIDVNLIKFDCDKIEDVALSRYNVDTRIKGTHRLIAETDMLFLKEPNFNWNVDFQKMYAGSSKTFPINIMNKIYKIYNIKNKYIKNYNINHDLFVSYNVKKINKKYLFPHFNNGLTLIKEDFAKKFFEKIISLDLFNRFYINFDKKYYYHAFQIIYGLVLLELTDNWEPFEPGINYLLKVYNCNKFGKDNISLLHYCGCGAGKIALKEFPDYFKN</sequence>
<name>A0A6C0LZ91_9ZZZZ</name>
<dbReference type="EMBL" id="MN740587">
    <property type="protein sequence ID" value="QHU35345.1"/>
    <property type="molecule type" value="Genomic_DNA"/>
</dbReference>
<dbReference type="AlphaFoldDB" id="A0A6C0LZ91"/>
<protein>
    <submittedName>
        <fullName evidence="1">Uncharacterized protein</fullName>
    </submittedName>
</protein>
<accession>A0A6C0LZ91</accession>
<organism evidence="1">
    <name type="scientific">viral metagenome</name>
    <dbReference type="NCBI Taxonomy" id="1070528"/>
    <lineage>
        <taxon>unclassified sequences</taxon>
        <taxon>metagenomes</taxon>
        <taxon>organismal metagenomes</taxon>
    </lineage>
</organism>
<proteinExistence type="predicted"/>
<evidence type="ECO:0000313" key="1">
    <source>
        <dbReference type="EMBL" id="QHU35345.1"/>
    </source>
</evidence>
<reference evidence="1" key="1">
    <citation type="journal article" date="2020" name="Nature">
        <title>Giant virus diversity and host interactions through global metagenomics.</title>
        <authorList>
            <person name="Schulz F."/>
            <person name="Roux S."/>
            <person name="Paez-Espino D."/>
            <person name="Jungbluth S."/>
            <person name="Walsh D.A."/>
            <person name="Denef V.J."/>
            <person name="McMahon K.D."/>
            <person name="Konstantinidis K.T."/>
            <person name="Eloe-Fadrosh E.A."/>
            <person name="Kyrpides N.C."/>
            <person name="Woyke T."/>
        </authorList>
    </citation>
    <scope>NUCLEOTIDE SEQUENCE</scope>
    <source>
        <strain evidence="1">GVMAG-S-1017745-26</strain>
    </source>
</reference>